<feature type="coiled-coil region" evidence="2">
    <location>
        <begin position="613"/>
        <end position="657"/>
    </location>
</feature>
<dbReference type="SMART" id="SM00844">
    <property type="entry name" value="GA"/>
    <property type="match status" value="4"/>
</dbReference>
<dbReference type="InterPro" id="IPR020840">
    <property type="entry name" value="Extracell_matrix-bd_GA"/>
</dbReference>
<accession>A0A1E5H4B8</accession>
<dbReference type="OrthoDB" id="2171096at2"/>
<dbReference type="Proteomes" id="UP000095094">
    <property type="component" value="Unassembled WGS sequence"/>
</dbReference>
<dbReference type="Pfam" id="PF07538">
    <property type="entry name" value="ChW"/>
    <property type="match status" value="3"/>
</dbReference>
<name>A0A1E5H4B8_9ENTE</name>
<gene>
    <name evidence="4" type="ORF">BCR25_15005</name>
</gene>
<dbReference type="RefSeq" id="WP_069662368.1">
    <property type="nucleotide sequence ID" value="NZ_JBHUJJ010000001.1"/>
</dbReference>
<dbReference type="InterPro" id="IPR002988">
    <property type="entry name" value="GA_module"/>
</dbReference>
<dbReference type="Pfam" id="PF01468">
    <property type="entry name" value="GA"/>
    <property type="match status" value="8"/>
</dbReference>
<evidence type="ECO:0000259" key="3">
    <source>
        <dbReference type="SMART" id="SM00844"/>
    </source>
</evidence>
<proteinExistence type="predicted"/>
<evidence type="ECO:0000256" key="1">
    <source>
        <dbReference type="ARBA" id="ARBA00022729"/>
    </source>
</evidence>
<feature type="domain" description="Extracellular matrix-binding protein ebh GA module" evidence="3">
    <location>
        <begin position="568"/>
        <end position="621"/>
    </location>
</feature>
<protein>
    <recommendedName>
        <fullName evidence="3">Extracellular matrix-binding protein ebh GA module domain-containing protein</fullName>
    </recommendedName>
</protein>
<feature type="domain" description="Extracellular matrix-binding protein ebh GA module" evidence="3">
    <location>
        <begin position="628"/>
        <end position="683"/>
    </location>
</feature>
<dbReference type="Pfam" id="PF19258">
    <property type="entry name" value="KxYKxGKxW_sig"/>
    <property type="match status" value="1"/>
</dbReference>
<feature type="domain" description="Extracellular matrix-binding protein ebh GA module" evidence="3">
    <location>
        <begin position="513"/>
        <end position="560"/>
    </location>
</feature>
<feature type="domain" description="Extracellular matrix-binding protein ebh GA module" evidence="3">
    <location>
        <begin position="455"/>
        <end position="506"/>
    </location>
</feature>
<sequence>MKNNKNFRKDDLSPESNTKKIYKMYKRKKQWVVAPVVFAMLLNAASPVAALAVSDVEQTEAATTQVRAVDDELQKLIEQAEMNINALVSLTPEAKTTYITAIKGADDKAEVEAQLLEAYKEDVAEATKAVEASYSGQIDALASLSADQKTQIKTTITTALNLEVLKTTFNDITNSNDYATFKGAFDQQLAKNKEAADTLVKDAVALNNALADLPNYRLEQKAVINGLSQLQGIEKQGLHTAIDKADDKAAIDAVVAGAKSENQTRLAAAITDKVAVLKAETAKITGLNASKETELNAKIDTAAATNDDAALAALNALTAEVEKAVADVIANDVQAQLNAAKSDLKAVISTDKKNNELITAADVSAFNSKVDAAKTLDAVAAVQAEWEDFVEVTNIKGKDIFAARTKAKDLISDLTTMDPILNAQYLTNVDLATTPEAVAAVVASAQADERKAIEKNAAELKAAKDQAIKEINALGNLTKAEKKAKTDAVEAATEKSVIADLVKAAKEADATKVLLAEQKAAKDKIDALEYLSVGAKATAKANVDLATDSAGITKVLNEAIYDNYQAGVINAEVELDEAKTIAKEAVGKLENLTTTQKNAALNDITKATDKAAVTNVLNAAKDLDQQNADAKEDAKTLEKAKEDAKAVIDALKYLTQEVKNGYKAEITNAKDIPAVAAIETRAKNEDADIKATEVALESRKKVLVTKINASDKLTAADKLSLIAQTIECQSIAEVDALEGKVDQLILDRTVEAAEGASAKAEIKAAIGQLNELSPEQKIAYQAKVDKADKKADMVAVYNEAKAEHNRIFDQKIINNITKLLASGSYVEAQKAINNLRTDSTRKEYQAKLDNSIALAAAKAEANKQIDALENLSVEEKAKAKEKISKLTTTEAVDKEVAALVKADNLAHDKDLIEMATLQIKVKDFEAAAKTIEKIRDPETKAKLQKQLEDAQKVAPTIKAQGHVSKIGWQKTVDMNEIIGTTGRKLALEAVKIDLADVEMPEGAKKLEGGIEYRAHVRNIGWQKYVSNGALAGTTGKSLQMEAIQIKLTGELAEKYNVEYRAHVKDIGWQKYVSNGTIAGTTGKSLRMEAVQIRLVEKK</sequence>
<dbReference type="AlphaFoldDB" id="A0A1E5H4B8"/>
<feature type="coiled-coil region" evidence="2">
    <location>
        <begin position="443"/>
        <end position="477"/>
    </location>
</feature>
<dbReference type="InterPro" id="IPR006637">
    <property type="entry name" value="ChW"/>
</dbReference>
<dbReference type="Gene3D" id="1.20.120.1850">
    <property type="entry name" value="Ebh helix bundles repeating unit (S and A modules)"/>
    <property type="match status" value="1"/>
</dbReference>
<comment type="caution">
    <text evidence="4">The sequence shown here is derived from an EMBL/GenBank/DDBJ whole genome shotgun (WGS) entry which is preliminary data.</text>
</comment>
<dbReference type="InterPro" id="IPR022263">
    <property type="entry name" value="KxYKxGKxW"/>
</dbReference>
<keyword evidence="1" id="KW-0732">Signal</keyword>
<dbReference type="Gene3D" id="1.20.5.420">
    <property type="entry name" value="Immunoglobulin FC, subunit C"/>
    <property type="match status" value="2"/>
</dbReference>
<keyword evidence="5" id="KW-1185">Reference proteome</keyword>
<keyword evidence="2" id="KW-0175">Coiled coil</keyword>
<dbReference type="EMBL" id="MIJY01000003">
    <property type="protein sequence ID" value="OEG19754.1"/>
    <property type="molecule type" value="Genomic_DNA"/>
</dbReference>
<evidence type="ECO:0000313" key="4">
    <source>
        <dbReference type="EMBL" id="OEG19754.1"/>
    </source>
</evidence>
<evidence type="ECO:0000313" key="5">
    <source>
        <dbReference type="Proteomes" id="UP000095094"/>
    </source>
</evidence>
<dbReference type="SMART" id="SM00728">
    <property type="entry name" value="ChW"/>
    <property type="match status" value="3"/>
</dbReference>
<evidence type="ECO:0000256" key="2">
    <source>
        <dbReference type="SAM" id="Coils"/>
    </source>
</evidence>
<reference evidence="5" key="1">
    <citation type="submission" date="2016-09" db="EMBL/GenBank/DDBJ databases">
        <authorList>
            <person name="Gulvik C.A."/>
        </authorList>
    </citation>
    <scope>NUCLEOTIDE SEQUENCE [LARGE SCALE GENOMIC DNA]</scope>
    <source>
        <strain evidence="5">LMG 8895</strain>
    </source>
</reference>
<dbReference type="NCBIfam" id="TIGR03715">
    <property type="entry name" value="KxYKxGKxW"/>
    <property type="match status" value="1"/>
</dbReference>
<organism evidence="4 5">
    <name type="scientific">Enterococcus termitis</name>
    <dbReference type="NCBI Taxonomy" id="332950"/>
    <lineage>
        <taxon>Bacteria</taxon>
        <taxon>Bacillati</taxon>
        <taxon>Bacillota</taxon>
        <taxon>Bacilli</taxon>
        <taxon>Lactobacillales</taxon>
        <taxon>Enterococcaceae</taxon>
        <taxon>Enterococcus</taxon>
    </lineage>
</organism>